<evidence type="ECO:0000313" key="1">
    <source>
        <dbReference type="EMBL" id="KAH6881121.1"/>
    </source>
</evidence>
<name>A0A9P8VXL7_9HYPO</name>
<keyword evidence="2" id="KW-1185">Reference proteome</keyword>
<gene>
    <name evidence="1" type="ORF">B0T10DRAFT_463624</name>
</gene>
<organism evidence="1 2">
    <name type="scientific">Thelonectria olida</name>
    <dbReference type="NCBI Taxonomy" id="1576542"/>
    <lineage>
        <taxon>Eukaryota</taxon>
        <taxon>Fungi</taxon>
        <taxon>Dikarya</taxon>
        <taxon>Ascomycota</taxon>
        <taxon>Pezizomycotina</taxon>
        <taxon>Sordariomycetes</taxon>
        <taxon>Hypocreomycetidae</taxon>
        <taxon>Hypocreales</taxon>
        <taxon>Nectriaceae</taxon>
        <taxon>Thelonectria</taxon>
    </lineage>
</organism>
<protein>
    <submittedName>
        <fullName evidence="1">Uncharacterized protein</fullName>
    </submittedName>
</protein>
<accession>A0A9P8VXL7</accession>
<sequence length="257" mass="30109">MIQGRVCIAIHNGHHFRCNYHRESSVNNRFKFSRLFEGLCFSHRLIEDSGQVDDECKAIWGSKAQLRVQKDAETAKAAAGKLFASLFYLELCRFPDFRSVPVMCDVDVKCRLNPGQHLNAVVHEIQRQRLKIHYKGSGTWFRDDFCSTNWELIKSQSLDGFSRRLRIQVLSPQTILQVEIDSPVQKRYQERISMAPTLMELMDDLALRRYQVDQFKVQGERIETDLSCMKDSEVQSQRRSSFRNEIDQLECLLKEWK</sequence>
<reference evidence="1 2" key="1">
    <citation type="journal article" date="2021" name="Nat. Commun.">
        <title>Genetic determinants of endophytism in the Arabidopsis root mycobiome.</title>
        <authorList>
            <person name="Mesny F."/>
            <person name="Miyauchi S."/>
            <person name="Thiergart T."/>
            <person name="Pickel B."/>
            <person name="Atanasova L."/>
            <person name="Karlsson M."/>
            <person name="Huettel B."/>
            <person name="Barry K.W."/>
            <person name="Haridas S."/>
            <person name="Chen C."/>
            <person name="Bauer D."/>
            <person name="Andreopoulos W."/>
            <person name="Pangilinan J."/>
            <person name="LaButti K."/>
            <person name="Riley R."/>
            <person name="Lipzen A."/>
            <person name="Clum A."/>
            <person name="Drula E."/>
            <person name="Henrissat B."/>
            <person name="Kohler A."/>
            <person name="Grigoriev I.V."/>
            <person name="Martin F.M."/>
            <person name="Hacquard S."/>
        </authorList>
    </citation>
    <scope>NUCLEOTIDE SEQUENCE [LARGE SCALE GENOMIC DNA]</scope>
    <source>
        <strain evidence="1 2">MPI-CAGE-CH-0241</strain>
    </source>
</reference>
<proteinExistence type="predicted"/>
<dbReference type="EMBL" id="JAGPYM010000024">
    <property type="protein sequence ID" value="KAH6881121.1"/>
    <property type="molecule type" value="Genomic_DNA"/>
</dbReference>
<dbReference type="AlphaFoldDB" id="A0A9P8VXL7"/>
<comment type="caution">
    <text evidence="1">The sequence shown here is derived from an EMBL/GenBank/DDBJ whole genome shotgun (WGS) entry which is preliminary data.</text>
</comment>
<dbReference type="Proteomes" id="UP000777438">
    <property type="component" value="Unassembled WGS sequence"/>
</dbReference>
<evidence type="ECO:0000313" key="2">
    <source>
        <dbReference type="Proteomes" id="UP000777438"/>
    </source>
</evidence>